<dbReference type="InterPro" id="IPR043159">
    <property type="entry name" value="Lectin_gal-bd_sf"/>
</dbReference>
<dbReference type="SMART" id="SM00042">
    <property type="entry name" value="CUB"/>
    <property type="match status" value="1"/>
</dbReference>
<dbReference type="AlphaFoldDB" id="R7U0P2"/>
<evidence type="ECO:0000256" key="2">
    <source>
        <dbReference type="SAM" id="Phobius"/>
    </source>
</evidence>
<evidence type="ECO:0000259" key="4">
    <source>
        <dbReference type="PROSITE" id="PS50228"/>
    </source>
</evidence>
<dbReference type="PROSITE" id="PS50228">
    <property type="entry name" value="SUEL_LECTIN"/>
    <property type="match status" value="1"/>
</dbReference>
<evidence type="ECO:0000256" key="3">
    <source>
        <dbReference type="SAM" id="SignalP"/>
    </source>
</evidence>
<dbReference type="Gene3D" id="2.60.120.290">
    <property type="entry name" value="Spermadhesin, CUB domain"/>
    <property type="match status" value="1"/>
</dbReference>
<reference evidence="6" key="3">
    <citation type="submission" date="2015-06" db="UniProtKB">
        <authorList>
            <consortium name="EnsemblMetazoa"/>
        </authorList>
    </citation>
    <scope>IDENTIFICATION</scope>
</reference>
<dbReference type="EnsemblMetazoa" id="CapteT224071">
    <property type="protein sequence ID" value="CapteP224071"/>
    <property type="gene ID" value="CapteG224071"/>
</dbReference>
<reference evidence="7" key="1">
    <citation type="submission" date="2012-12" db="EMBL/GenBank/DDBJ databases">
        <authorList>
            <person name="Hellsten U."/>
            <person name="Grimwood J."/>
            <person name="Chapman J.A."/>
            <person name="Shapiro H."/>
            <person name="Aerts A."/>
            <person name="Otillar R.P."/>
            <person name="Terry A.Y."/>
            <person name="Boore J.L."/>
            <person name="Simakov O."/>
            <person name="Marletaz F."/>
            <person name="Cho S.-J."/>
            <person name="Edsinger-Gonzales E."/>
            <person name="Havlak P."/>
            <person name="Kuo D.-H."/>
            <person name="Larsson T."/>
            <person name="Lv J."/>
            <person name="Arendt D."/>
            <person name="Savage R."/>
            <person name="Osoegawa K."/>
            <person name="de Jong P."/>
            <person name="Lindberg D.R."/>
            <person name="Seaver E.C."/>
            <person name="Weisblat D.A."/>
            <person name="Putnam N.H."/>
            <person name="Grigoriev I.V."/>
            <person name="Rokhsar D.S."/>
        </authorList>
    </citation>
    <scope>NUCLEOTIDE SEQUENCE</scope>
    <source>
        <strain evidence="7">I ESC-2004</strain>
    </source>
</reference>
<name>R7U0P2_CAPTE</name>
<dbReference type="InterPro" id="IPR000859">
    <property type="entry name" value="CUB_dom"/>
</dbReference>
<proteinExistence type="predicted"/>
<evidence type="ECO:0000256" key="1">
    <source>
        <dbReference type="ARBA" id="ARBA00023157"/>
    </source>
</evidence>
<feature type="transmembrane region" description="Helical" evidence="2">
    <location>
        <begin position="313"/>
        <end position="337"/>
    </location>
</feature>
<dbReference type="OrthoDB" id="6431754at2759"/>
<keyword evidence="2" id="KW-1133">Transmembrane helix</keyword>
<dbReference type="InterPro" id="IPR035914">
    <property type="entry name" value="Sperma_CUB_dom_sf"/>
</dbReference>
<dbReference type="GO" id="GO:0030246">
    <property type="term" value="F:carbohydrate binding"/>
    <property type="evidence" value="ECO:0007669"/>
    <property type="project" value="InterPro"/>
</dbReference>
<keyword evidence="1" id="KW-1015">Disulfide bond</keyword>
<evidence type="ECO:0000313" key="5">
    <source>
        <dbReference type="EMBL" id="ELT99574.1"/>
    </source>
</evidence>
<dbReference type="CDD" id="cd22823">
    <property type="entry name" value="Gal_Rha_Lectin"/>
    <property type="match status" value="1"/>
</dbReference>
<dbReference type="SUPFAM" id="SSF49854">
    <property type="entry name" value="Spermadhesin, CUB domain"/>
    <property type="match status" value="1"/>
</dbReference>
<reference evidence="5 7" key="2">
    <citation type="journal article" date="2013" name="Nature">
        <title>Insights into bilaterian evolution from three spiralian genomes.</title>
        <authorList>
            <person name="Simakov O."/>
            <person name="Marletaz F."/>
            <person name="Cho S.J."/>
            <person name="Edsinger-Gonzales E."/>
            <person name="Havlak P."/>
            <person name="Hellsten U."/>
            <person name="Kuo D.H."/>
            <person name="Larsson T."/>
            <person name="Lv J."/>
            <person name="Arendt D."/>
            <person name="Savage R."/>
            <person name="Osoegawa K."/>
            <person name="de Jong P."/>
            <person name="Grimwood J."/>
            <person name="Chapman J.A."/>
            <person name="Shapiro H."/>
            <person name="Aerts A."/>
            <person name="Otillar R.P."/>
            <person name="Terry A.Y."/>
            <person name="Boore J.L."/>
            <person name="Grigoriev I.V."/>
            <person name="Lindberg D.R."/>
            <person name="Seaver E.C."/>
            <person name="Weisblat D.A."/>
            <person name="Putnam N.H."/>
            <person name="Rokhsar D.S."/>
        </authorList>
    </citation>
    <scope>NUCLEOTIDE SEQUENCE</scope>
    <source>
        <strain evidence="5 7">I ESC-2004</strain>
    </source>
</reference>
<dbReference type="Gene3D" id="2.60.120.740">
    <property type="match status" value="1"/>
</dbReference>
<dbReference type="InterPro" id="IPR000922">
    <property type="entry name" value="Lectin_gal-bd_dom"/>
</dbReference>
<dbReference type="PANTHER" id="PTHR46780">
    <property type="entry name" value="PROTEIN EVA-1"/>
    <property type="match status" value="1"/>
</dbReference>
<keyword evidence="2" id="KW-0812">Transmembrane</keyword>
<evidence type="ECO:0000313" key="7">
    <source>
        <dbReference type="Proteomes" id="UP000014760"/>
    </source>
</evidence>
<dbReference type="EMBL" id="KB306751">
    <property type="protein sequence ID" value="ELT99574.1"/>
    <property type="molecule type" value="Genomic_DNA"/>
</dbReference>
<protein>
    <recommendedName>
        <fullName evidence="4">SUEL-type lectin domain-containing protein</fullName>
    </recommendedName>
</protein>
<dbReference type="EMBL" id="AMQN01009986">
    <property type="status" value="NOT_ANNOTATED_CDS"/>
    <property type="molecule type" value="Genomic_DNA"/>
</dbReference>
<feature type="domain" description="SUEL-type lectin" evidence="4">
    <location>
        <begin position="27"/>
        <end position="116"/>
    </location>
</feature>
<organism evidence="5">
    <name type="scientific">Capitella teleta</name>
    <name type="common">Polychaete worm</name>
    <dbReference type="NCBI Taxonomy" id="283909"/>
    <lineage>
        <taxon>Eukaryota</taxon>
        <taxon>Metazoa</taxon>
        <taxon>Spiralia</taxon>
        <taxon>Lophotrochozoa</taxon>
        <taxon>Annelida</taxon>
        <taxon>Polychaeta</taxon>
        <taxon>Sedentaria</taxon>
        <taxon>Scolecida</taxon>
        <taxon>Capitellidae</taxon>
        <taxon>Capitella</taxon>
    </lineage>
</organism>
<dbReference type="HOGENOM" id="CLU_029488_0_0_1"/>
<feature type="signal peptide" evidence="3">
    <location>
        <begin position="1"/>
        <end position="24"/>
    </location>
</feature>
<gene>
    <name evidence="5" type="ORF">CAPTEDRAFT_224071</name>
</gene>
<sequence length="466" mass="51303">MDATGLALLVLGCMLEIFITGVKCAEFCSGQLFEARCGRNEVLIMKHGLYGRMGLGRCVEQDLGFLGCYVDVLPILDDECSGKQECSFTVMDTTFTNANPCSNDLKLYLETDYFCQTVLSTASICNHQNELRLTNRVSFLSSRQVVQDGCLSTSGFQTSVYLRASPGQQINITLIDLQFKKDQPHSCVNYGEVEDLHTRQGTTLCGGKGRSTHVITSNSHSMRLTFNSNFKNQNFALKFEISGCPDIPIHPGSWSQKEGNATTVGCNDSQQTWSLVCDGTRWIGSLGNCSQTPRMAPVEMGRVLQGAPLASDIAITLISCITILLCLSVVAAAANYWKRNAIRTLMVRLQHDTLQHATLATLPPNATMTASMTSQAEESDYMPLNLKPPKTSMEESEDALYDFCFMPGGGIQERTSNTQAALLAKTLPNKGDAKVNNSTVRFKTTHSPFRKKQMETMSRFECVIEE</sequence>
<accession>R7U0P2</accession>
<keyword evidence="7" id="KW-1185">Reference proteome</keyword>
<keyword evidence="3" id="KW-0732">Signal</keyword>
<dbReference type="Proteomes" id="UP000014760">
    <property type="component" value="Unassembled WGS sequence"/>
</dbReference>
<evidence type="ECO:0000313" key="6">
    <source>
        <dbReference type="EnsemblMetazoa" id="CapteP224071"/>
    </source>
</evidence>
<feature type="chain" id="PRO_5008787555" description="SUEL-type lectin domain-containing protein" evidence="3">
    <location>
        <begin position="25"/>
        <end position="466"/>
    </location>
</feature>
<keyword evidence="2" id="KW-0472">Membrane</keyword>